<dbReference type="OrthoDB" id="423498at2759"/>
<comment type="similarity">
    <text evidence="1">Belongs to the paraoxonase family.</text>
</comment>
<feature type="active site" description="Proton acceptor" evidence="5">
    <location>
        <position position="139"/>
    </location>
</feature>
<evidence type="ECO:0000313" key="9">
    <source>
        <dbReference type="Proteomes" id="UP000614601"/>
    </source>
</evidence>
<evidence type="ECO:0000256" key="4">
    <source>
        <dbReference type="ARBA" id="ARBA00023180"/>
    </source>
</evidence>
<evidence type="ECO:0000256" key="1">
    <source>
        <dbReference type="ARBA" id="ARBA00008595"/>
    </source>
</evidence>
<protein>
    <submittedName>
        <fullName evidence="8">Uncharacterized protein</fullName>
    </submittedName>
</protein>
<dbReference type="PANTHER" id="PTHR11799">
    <property type="entry name" value="PARAOXONASE"/>
    <property type="match status" value="1"/>
</dbReference>
<comment type="cofactor">
    <cofactor evidence="6">
        <name>Ca(2+)</name>
        <dbReference type="ChEBI" id="CHEBI:29108"/>
    </cofactor>
    <text evidence="6">Binds 2 calcium ions per subunit.</text>
</comment>
<keyword evidence="9" id="KW-1185">Reference proteome</keyword>
<name>A0A811JVG6_9BILA</name>
<keyword evidence="2" id="KW-0378">Hydrolase</keyword>
<evidence type="ECO:0000256" key="2">
    <source>
        <dbReference type="ARBA" id="ARBA00022801"/>
    </source>
</evidence>
<dbReference type="InterPro" id="IPR051288">
    <property type="entry name" value="Serum_paraoxonase/arylesterase"/>
</dbReference>
<keyword evidence="6" id="KW-0479">Metal-binding</keyword>
<keyword evidence="6" id="KW-0106">Calcium</keyword>
<keyword evidence="4" id="KW-0325">Glycoprotein</keyword>
<evidence type="ECO:0000256" key="3">
    <source>
        <dbReference type="ARBA" id="ARBA00023157"/>
    </source>
</evidence>
<dbReference type="EMBL" id="CAJFDH010000001">
    <property type="protein sequence ID" value="CAD5207124.1"/>
    <property type="molecule type" value="Genomic_DNA"/>
</dbReference>
<dbReference type="EMBL" id="CAJFCW020000001">
    <property type="protein sequence ID" value="CAG9084432.1"/>
    <property type="molecule type" value="Genomic_DNA"/>
</dbReference>
<dbReference type="Gene3D" id="2.120.10.30">
    <property type="entry name" value="TolB, C-terminal domain"/>
    <property type="match status" value="1"/>
</dbReference>
<dbReference type="Proteomes" id="UP000614601">
    <property type="component" value="Unassembled WGS sequence"/>
</dbReference>
<dbReference type="SUPFAM" id="SSF63829">
    <property type="entry name" value="Calcium-dependent phosphotriesterase"/>
    <property type="match status" value="1"/>
</dbReference>
<organism evidence="8 9">
    <name type="scientific">Bursaphelenchus okinawaensis</name>
    <dbReference type="NCBI Taxonomy" id="465554"/>
    <lineage>
        <taxon>Eukaryota</taxon>
        <taxon>Metazoa</taxon>
        <taxon>Ecdysozoa</taxon>
        <taxon>Nematoda</taxon>
        <taxon>Chromadorea</taxon>
        <taxon>Rhabditida</taxon>
        <taxon>Tylenchina</taxon>
        <taxon>Tylenchomorpha</taxon>
        <taxon>Aphelenchoidea</taxon>
        <taxon>Aphelenchoididae</taxon>
        <taxon>Bursaphelenchus</taxon>
    </lineage>
</organism>
<feature type="transmembrane region" description="Helical" evidence="7">
    <location>
        <begin position="29"/>
        <end position="49"/>
    </location>
</feature>
<evidence type="ECO:0000313" key="8">
    <source>
        <dbReference type="EMBL" id="CAD5207124.1"/>
    </source>
</evidence>
<dbReference type="PANTHER" id="PTHR11799:SF28">
    <property type="entry name" value="MECHANOSENSORY ABNORMALITY PROTEIN 6"/>
    <property type="match status" value="1"/>
</dbReference>
<dbReference type="InterPro" id="IPR002640">
    <property type="entry name" value="Arylesterase"/>
</dbReference>
<dbReference type="InterPro" id="IPR011042">
    <property type="entry name" value="6-blade_b-propeller_TolB-like"/>
</dbReference>
<evidence type="ECO:0000256" key="5">
    <source>
        <dbReference type="PIRSR" id="PIRSR602640-1"/>
    </source>
</evidence>
<keyword evidence="3" id="KW-1015">Disulfide bond</keyword>
<dbReference type="Pfam" id="PF01731">
    <property type="entry name" value="Arylesterase"/>
    <property type="match status" value="1"/>
</dbReference>
<dbReference type="GO" id="GO:0004064">
    <property type="term" value="F:arylesterase activity"/>
    <property type="evidence" value="ECO:0007669"/>
    <property type="project" value="InterPro"/>
</dbReference>
<keyword evidence="7" id="KW-0812">Transmembrane</keyword>
<comment type="caution">
    <text evidence="8">The sequence shown here is derived from an EMBL/GenBank/DDBJ whole genome shotgun (WGS) entry which is preliminary data.</text>
</comment>
<reference evidence="8" key="1">
    <citation type="submission" date="2020-09" db="EMBL/GenBank/DDBJ databases">
        <authorList>
            <person name="Kikuchi T."/>
        </authorList>
    </citation>
    <scope>NUCLEOTIDE SEQUENCE</scope>
    <source>
        <strain evidence="8">SH1</strain>
    </source>
</reference>
<evidence type="ECO:0000256" key="7">
    <source>
        <dbReference type="SAM" id="Phobius"/>
    </source>
</evidence>
<proteinExistence type="inferred from homology"/>
<feature type="binding site" evidence="6">
    <location>
        <position position="193"/>
    </location>
    <ligand>
        <name>Ca(2+)</name>
        <dbReference type="ChEBI" id="CHEBI:29108"/>
        <label>1</label>
        <note>catalytic</note>
    </ligand>
</feature>
<dbReference type="Proteomes" id="UP000783686">
    <property type="component" value="Unassembled WGS sequence"/>
</dbReference>
<accession>A0A811JVG6</accession>
<keyword evidence="7" id="KW-0472">Membrane</keyword>
<keyword evidence="7" id="KW-1133">Transmembrane helix</keyword>
<evidence type="ECO:0000256" key="6">
    <source>
        <dbReference type="PIRSR" id="PIRSR602640-2"/>
    </source>
</evidence>
<dbReference type="GO" id="GO:0046872">
    <property type="term" value="F:metal ion binding"/>
    <property type="evidence" value="ECO:0007669"/>
    <property type="project" value="UniProtKB-KW"/>
</dbReference>
<sequence length="380" mass="42740">MTAAKKGERAGGLLLCSSPLMATDWKRKIWLSAGFAIFTGITLRFALFLQNPPSIYSHKPGKCKNIVGLEHGVLSMTESDVLNLVLVFSAQHKNIRAHVILLETKEKTNKLMNNISLHELNVNKWKNSERFNPISAHIHVEGSTSQNKYRAFVYVLSQEGDQTPVQVFELRLQKGVLTHLQTIHNQEFIGSTDISVLSPGRFILAKPHFFNNRYLQLLELLFYRGYGQLLIFNGKTVSTLERGLQGPTKMLWDPKTSRLYVGIKYSREIQAYTLKKDLTLKPLTSINLMSSPTYITNGENELWVGSSPGGHMFHDQSNTSHILRIRFQDDIAQTWVITESFASTQFKWSNINGLVVTNSGILIASPQTAAFCTVADMALV</sequence>
<gene>
    <name evidence="8" type="ORF">BOKJ2_LOCUS1808</name>
</gene>
<dbReference type="AlphaFoldDB" id="A0A811JVG6"/>